<dbReference type="AlphaFoldDB" id="A0A6N3QG67"/>
<evidence type="ECO:0000313" key="2">
    <source>
        <dbReference type="EMBL" id="EFW58479.1"/>
    </source>
</evidence>
<gene>
    <name evidence="2" type="ORF">SGF_04209</name>
</gene>
<keyword evidence="1" id="KW-0472">Membrane</keyword>
<evidence type="ECO:0000256" key="1">
    <source>
        <dbReference type="SAM" id="Phobius"/>
    </source>
</evidence>
<sequence>MGFSRFIINLILRNGGFYRFFSSFLLFILITLRLCLWLPIA</sequence>
<keyword evidence="1" id="KW-1133">Transmembrane helix</keyword>
<protein>
    <submittedName>
        <fullName evidence="2">Uncharacterized protein</fullName>
    </submittedName>
</protein>
<dbReference type="Proteomes" id="UP000003302">
    <property type="component" value="Unassembled WGS sequence"/>
</dbReference>
<dbReference type="EMBL" id="AERO01000171">
    <property type="protein sequence ID" value="EFW58479.1"/>
    <property type="molecule type" value="Genomic_DNA"/>
</dbReference>
<proteinExistence type="predicted"/>
<evidence type="ECO:0000313" key="3">
    <source>
        <dbReference type="Proteomes" id="UP000003302"/>
    </source>
</evidence>
<accession>A0A6N3QG67</accession>
<comment type="caution">
    <text evidence="2">The sequence shown here is derived from an EMBL/GenBank/DDBJ whole genome shotgun (WGS) entry which is preliminary data.</text>
</comment>
<reference evidence="2 3" key="1">
    <citation type="submission" date="2011-01" db="EMBL/GenBank/DDBJ databases">
        <title>Shigella flexneri CDC 796-83 whole genome shotgun sequencing project.</title>
        <authorList>
            <person name="Mane S.P."/>
            <person name="Sobral B.W."/>
            <person name="Cebula T."/>
            <person name="Chertkov O."/>
            <person name="Munk A.C."/>
            <person name="Tapia R."/>
            <person name="Green L."/>
            <person name="Rogers Y."/>
            <person name="Detter J.C."/>
            <person name="Bruce D."/>
            <person name="Brettin T.S."/>
        </authorList>
    </citation>
    <scope>NUCLEOTIDE SEQUENCE [LARGE SCALE GENOMIC DNA]</scope>
    <source>
        <strain evidence="2 3">CDC 796-83</strain>
    </source>
</reference>
<name>A0A6N3QG67_SHIFL</name>
<keyword evidence="1" id="KW-0812">Transmembrane</keyword>
<organism evidence="2 3">
    <name type="scientific">Shigella flexneri CDC 796-83</name>
    <dbReference type="NCBI Taxonomy" id="945360"/>
    <lineage>
        <taxon>Bacteria</taxon>
        <taxon>Pseudomonadati</taxon>
        <taxon>Pseudomonadota</taxon>
        <taxon>Gammaproteobacteria</taxon>
        <taxon>Enterobacterales</taxon>
        <taxon>Enterobacteriaceae</taxon>
        <taxon>Shigella</taxon>
    </lineage>
</organism>
<feature type="transmembrane region" description="Helical" evidence="1">
    <location>
        <begin position="20"/>
        <end position="40"/>
    </location>
</feature>